<evidence type="ECO:0000256" key="6">
    <source>
        <dbReference type="SAM" id="SignalP"/>
    </source>
</evidence>
<feature type="domain" description="RagB/SusD" evidence="7">
    <location>
        <begin position="383"/>
        <end position="455"/>
    </location>
</feature>
<feature type="chain" id="PRO_5015785788" evidence="6">
    <location>
        <begin position="22"/>
        <end position="489"/>
    </location>
</feature>
<evidence type="ECO:0000256" key="3">
    <source>
        <dbReference type="ARBA" id="ARBA00022729"/>
    </source>
</evidence>
<dbReference type="InterPro" id="IPR011990">
    <property type="entry name" value="TPR-like_helical_dom_sf"/>
</dbReference>
<keyword evidence="5" id="KW-0998">Cell outer membrane</keyword>
<keyword evidence="4" id="KW-0472">Membrane</keyword>
<dbReference type="OrthoDB" id="1097962at2"/>
<reference evidence="9 10" key="1">
    <citation type="submission" date="2018-04" db="EMBL/GenBank/DDBJ databases">
        <title>Chitinophaga fuyangensis sp. nov., isolated from soil in a chemical factory.</title>
        <authorList>
            <person name="Chen K."/>
        </authorList>
    </citation>
    <scope>NUCLEOTIDE SEQUENCE [LARGE SCALE GENOMIC DNA]</scope>
    <source>
        <strain evidence="9 10">LY-1</strain>
    </source>
</reference>
<comment type="subcellular location">
    <subcellularLocation>
        <location evidence="1">Cell outer membrane</location>
    </subcellularLocation>
</comment>
<dbReference type="InterPro" id="IPR033985">
    <property type="entry name" value="SusD-like_N"/>
</dbReference>
<comment type="caution">
    <text evidence="9">The sequence shown here is derived from an EMBL/GenBank/DDBJ whole genome shotgun (WGS) entry which is preliminary data.</text>
</comment>
<accession>A0A2T7BF29</accession>
<feature type="domain" description="SusD-like N-terminal" evidence="8">
    <location>
        <begin position="19"/>
        <end position="204"/>
    </location>
</feature>
<protein>
    <submittedName>
        <fullName evidence="9">RagB/SusD family nutrient uptake outer membrane protein</fullName>
    </submittedName>
</protein>
<evidence type="ECO:0000256" key="4">
    <source>
        <dbReference type="ARBA" id="ARBA00023136"/>
    </source>
</evidence>
<dbReference type="SUPFAM" id="SSF48452">
    <property type="entry name" value="TPR-like"/>
    <property type="match status" value="1"/>
</dbReference>
<dbReference type="RefSeq" id="WP_108686722.1">
    <property type="nucleotide sequence ID" value="NZ_QCYK01000002.1"/>
</dbReference>
<evidence type="ECO:0000259" key="7">
    <source>
        <dbReference type="Pfam" id="PF07980"/>
    </source>
</evidence>
<dbReference type="GO" id="GO:0009279">
    <property type="term" value="C:cell outer membrane"/>
    <property type="evidence" value="ECO:0007669"/>
    <property type="project" value="UniProtKB-SubCell"/>
</dbReference>
<evidence type="ECO:0000256" key="5">
    <source>
        <dbReference type="ARBA" id="ARBA00023237"/>
    </source>
</evidence>
<organism evidence="9 10">
    <name type="scientific">Chitinophaga parva</name>
    <dbReference type="NCBI Taxonomy" id="2169414"/>
    <lineage>
        <taxon>Bacteria</taxon>
        <taxon>Pseudomonadati</taxon>
        <taxon>Bacteroidota</taxon>
        <taxon>Chitinophagia</taxon>
        <taxon>Chitinophagales</taxon>
        <taxon>Chitinophagaceae</taxon>
        <taxon>Chitinophaga</taxon>
    </lineage>
</organism>
<dbReference type="Pfam" id="PF14322">
    <property type="entry name" value="SusD-like_3"/>
    <property type="match status" value="1"/>
</dbReference>
<dbReference type="PROSITE" id="PS51257">
    <property type="entry name" value="PROKAR_LIPOPROTEIN"/>
    <property type="match status" value="1"/>
</dbReference>
<dbReference type="EMBL" id="QCYK01000002">
    <property type="protein sequence ID" value="PUZ24885.1"/>
    <property type="molecule type" value="Genomic_DNA"/>
</dbReference>
<evidence type="ECO:0000256" key="1">
    <source>
        <dbReference type="ARBA" id="ARBA00004442"/>
    </source>
</evidence>
<dbReference type="Pfam" id="PF07980">
    <property type="entry name" value="SusD_RagB"/>
    <property type="match status" value="1"/>
</dbReference>
<gene>
    <name evidence="9" type="ORF">DCC81_11200</name>
</gene>
<evidence type="ECO:0000313" key="10">
    <source>
        <dbReference type="Proteomes" id="UP000244450"/>
    </source>
</evidence>
<evidence type="ECO:0000259" key="8">
    <source>
        <dbReference type="Pfam" id="PF14322"/>
    </source>
</evidence>
<dbReference type="AlphaFoldDB" id="A0A2T7BF29"/>
<comment type="similarity">
    <text evidence="2">Belongs to the SusD family.</text>
</comment>
<evidence type="ECO:0000313" key="9">
    <source>
        <dbReference type="EMBL" id="PUZ24885.1"/>
    </source>
</evidence>
<proteinExistence type="inferred from homology"/>
<dbReference type="Gene3D" id="1.25.40.390">
    <property type="match status" value="1"/>
</dbReference>
<evidence type="ECO:0000256" key="2">
    <source>
        <dbReference type="ARBA" id="ARBA00006275"/>
    </source>
</evidence>
<dbReference type="Proteomes" id="UP000244450">
    <property type="component" value="Unassembled WGS sequence"/>
</dbReference>
<sequence length="489" mass="55605">MKRYLYLIALLLVFTSCNKFLDVQPQSQIDKNELFKTEEGFREALNGIYTSCASSSLYGGQLTFNFLDVMAQNYQFNDVQLQDIANFNYNNPQVKSMGVEVWSAGYQAITNCNYLLESIDKDKSIFSPGIYELIKGETLALRAYLHFDLCRMFAPSYLAGQAQKGIPYVTHTGITTTPFYPVGAVMDSVIRDLTAAKALLKQDPVIYSNYKVGYPSDEVSTELAFKDLLVQNRRHHLNYYAVCGELARVYLYKSDYANSLANAEEVIISNKFPFTKQEDFFETDLTKRDHIFYPELIAGWFIDTKDENAYLKGKFTNQAPQFSGTVDQVNDIYEIGNVGGDDWRLKQWFLTTASVTGGPDRAVLQKYYRTTDPLPNLHPQVAPAIRLSEMYYIAAEASFPTDPQKALDYFNIVRAQRGIGAAVDNVSADEFRELLLKEARKEFYGESQMFFMYKRLHHGVAVSATNTRPPSNGIFVFPIPDDELAYRNN</sequence>
<feature type="signal peptide" evidence="6">
    <location>
        <begin position="1"/>
        <end position="21"/>
    </location>
</feature>
<name>A0A2T7BF29_9BACT</name>
<dbReference type="InterPro" id="IPR012944">
    <property type="entry name" value="SusD_RagB_dom"/>
</dbReference>
<keyword evidence="3 6" id="KW-0732">Signal</keyword>
<keyword evidence="10" id="KW-1185">Reference proteome</keyword>